<evidence type="ECO:0000256" key="1">
    <source>
        <dbReference type="SAM" id="MobiDB-lite"/>
    </source>
</evidence>
<dbReference type="Proteomes" id="UP000298652">
    <property type="component" value="Chromosome 2"/>
</dbReference>
<proteinExistence type="predicted"/>
<dbReference type="Gramene" id="TKW32574">
    <property type="protein sequence ID" value="TKW32574"/>
    <property type="gene ID" value="SEVIR_2G176375v2"/>
</dbReference>
<evidence type="ECO:0000313" key="3">
    <source>
        <dbReference type="Proteomes" id="UP000298652"/>
    </source>
</evidence>
<organism evidence="2 3">
    <name type="scientific">Setaria viridis</name>
    <name type="common">Green bristlegrass</name>
    <name type="synonym">Setaria italica subsp. viridis</name>
    <dbReference type="NCBI Taxonomy" id="4556"/>
    <lineage>
        <taxon>Eukaryota</taxon>
        <taxon>Viridiplantae</taxon>
        <taxon>Streptophyta</taxon>
        <taxon>Embryophyta</taxon>
        <taxon>Tracheophyta</taxon>
        <taxon>Spermatophyta</taxon>
        <taxon>Magnoliopsida</taxon>
        <taxon>Liliopsida</taxon>
        <taxon>Poales</taxon>
        <taxon>Poaceae</taxon>
        <taxon>PACMAD clade</taxon>
        <taxon>Panicoideae</taxon>
        <taxon>Panicodae</taxon>
        <taxon>Paniceae</taxon>
        <taxon>Cenchrinae</taxon>
        <taxon>Setaria</taxon>
    </lineage>
</organism>
<sequence>MGNCLRPCTSCCGCCPEKGTSCCPEKCPLCELHDLQLCNNCCTFNCSRGHAPHDPSLLPVDSTNGGDTKAIR</sequence>
<protein>
    <submittedName>
        <fullName evidence="2">Uncharacterized protein</fullName>
    </submittedName>
</protein>
<feature type="region of interest" description="Disordered" evidence="1">
    <location>
        <begin position="50"/>
        <end position="72"/>
    </location>
</feature>
<keyword evidence="3" id="KW-1185">Reference proteome</keyword>
<reference evidence="2" key="1">
    <citation type="submission" date="2019-03" db="EMBL/GenBank/DDBJ databases">
        <title>WGS assembly of Setaria viridis.</title>
        <authorList>
            <person name="Huang P."/>
            <person name="Jenkins J."/>
            <person name="Grimwood J."/>
            <person name="Barry K."/>
            <person name="Healey A."/>
            <person name="Mamidi S."/>
            <person name="Sreedasyam A."/>
            <person name="Shu S."/>
            <person name="Feldman M."/>
            <person name="Wu J."/>
            <person name="Yu Y."/>
            <person name="Chen C."/>
            <person name="Johnson J."/>
            <person name="Rokhsar D."/>
            <person name="Baxter I."/>
            <person name="Schmutz J."/>
            <person name="Brutnell T."/>
            <person name="Kellogg E."/>
        </authorList>
    </citation>
    <scope>NUCLEOTIDE SEQUENCE [LARGE SCALE GENOMIC DNA]</scope>
</reference>
<name>A0A4U6VUF9_SETVI</name>
<gene>
    <name evidence="2" type="ORF">SEVIR_2G176375v2</name>
</gene>
<evidence type="ECO:0000313" key="2">
    <source>
        <dbReference type="EMBL" id="TKW32574.1"/>
    </source>
</evidence>
<accession>A0A4U6VUF9</accession>
<dbReference type="EMBL" id="CM016553">
    <property type="protein sequence ID" value="TKW32574.1"/>
    <property type="molecule type" value="Genomic_DNA"/>
</dbReference>
<dbReference type="AlphaFoldDB" id="A0A4U6VUF9"/>